<dbReference type="Gene3D" id="3.40.1160.10">
    <property type="entry name" value="Acetylglutamate kinase-like"/>
    <property type="match status" value="1"/>
</dbReference>
<keyword evidence="4" id="KW-0067">ATP-binding</keyword>
<dbReference type="RefSeq" id="XP_005778634.1">
    <property type="nucleotide sequence ID" value="XM_005778577.1"/>
</dbReference>
<dbReference type="InterPro" id="IPR054352">
    <property type="entry name" value="ACT_Aspartokinase"/>
</dbReference>
<reference evidence="8" key="2">
    <citation type="submission" date="2024-10" db="UniProtKB">
        <authorList>
            <consortium name="EnsemblProtists"/>
        </authorList>
    </citation>
    <scope>IDENTIFICATION</scope>
</reference>
<dbReference type="InterPro" id="IPR011147">
    <property type="entry name" value="Bifunc_Aspkin/hSer_DH"/>
</dbReference>
<dbReference type="GO" id="GO:0009090">
    <property type="term" value="P:homoserine biosynthetic process"/>
    <property type="evidence" value="ECO:0007669"/>
    <property type="project" value="TreeGrafter"/>
</dbReference>
<dbReference type="GeneID" id="17271747"/>
<name>A0A0D3JRS0_EMIH1</name>
<feature type="chain" id="PRO_5044241862" description="aspartate kinase" evidence="6">
    <location>
        <begin position="21"/>
        <end position="285"/>
    </location>
</feature>
<accession>A0A0D3JRS0</accession>
<dbReference type="Pfam" id="PF22468">
    <property type="entry name" value="ACT_9"/>
    <property type="match status" value="1"/>
</dbReference>
<keyword evidence="3" id="KW-0808">Transferase</keyword>
<dbReference type="KEGG" id="ehx:EMIHUDRAFT_236897"/>
<dbReference type="GO" id="GO:0004412">
    <property type="term" value="F:homoserine dehydrogenase activity"/>
    <property type="evidence" value="ECO:0007669"/>
    <property type="project" value="InterPro"/>
</dbReference>
<dbReference type="Gene3D" id="1.20.120.1320">
    <property type="entry name" value="Aspartokinase, catalytic domain"/>
    <property type="match status" value="1"/>
</dbReference>
<dbReference type="PROSITE" id="PS51671">
    <property type="entry name" value="ACT"/>
    <property type="match status" value="1"/>
</dbReference>
<evidence type="ECO:0000256" key="6">
    <source>
        <dbReference type="SAM" id="SignalP"/>
    </source>
</evidence>
<feature type="signal peptide" evidence="6">
    <location>
        <begin position="1"/>
        <end position="20"/>
    </location>
</feature>
<evidence type="ECO:0000256" key="3">
    <source>
        <dbReference type="ARBA" id="ARBA00022777"/>
    </source>
</evidence>
<dbReference type="EnsemblProtists" id="EOD26205">
    <property type="protein sequence ID" value="EOD26205"/>
    <property type="gene ID" value="EMIHUDRAFT_236897"/>
</dbReference>
<dbReference type="EC" id="2.7.2.4" evidence="1"/>
<reference evidence="9" key="1">
    <citation type="journal article" date="2013" name="Nature">
        <title>Pan genome of the phytoplankton Emiliania underpins its global distribution.</title>
        <authorList>
            <person name="Read B.A."/>
            <person name="Kegel J."/>
            <person name="Klute M.J."/>
            <person name="Kuo A."/>
            <person name="Lefebvre S.C."/>
            <person name="Maumus F."/>
            <person name="Mayer C."/>
            <person name="Miller J."/>
            <person name="Monier A."/>
            <person name="Salamov A."/>
            <person name="Young J."/>
            <person name="Aguilar M."/>
            <person name="Claverie J.M."/>
            <person name="Frickenhaus S."/>
            <person name="Gonzalez K."/>
            <person name="Herman E.K."/>
            <person name="Lin Y.C."/>
            <person name="Napier J."/>
            <person name="Ogata H."/>
            <person name="Sarno A.F."/>
            <person name="Shmutz J."/>
            <person name="Schroeder D."/>
            <person name="de Vargas C."/>
            <person name="Verret F."/>
            <person name="von Dassow P."/>
            <person name="Valentin K."/>
            <person name="Van de Peer Y."/>
            <person name="Wheeler G."/>
            <person name="Dacks J.B."/>
            <person name="Delwiche C.F."/>
            <person name="Dyhrman S.T."/>
            <person name="Glockner G."/>
            <person name="John U."/>
            <person name="Richards T."/>
            <person name="Worden A.Z."/>
            <person name="Zhang X."/>
            <person name="Grigoriev I.V."/>
            <person name="Allen A.E."/>
            <person name="Bidle K."/>
            <person name="Borodovsky M."/>
            <person name="Bowler C."/>
            <person name="Brownlee C."/>
            <person name="Cock J.M."/>
            <person name="Elias M."/>
            <person name="Gladyshev V.N."/>
            <person name="Groth M."/>
            <person name="Guda C."/>
            <person name="Hadaegh A."/>
            <person name="Iglesias-Rodriguez M.D."/>
            <person name="Jenkins J."/>
            <person name="Jones B.M."/>
            <person name="Lawson T."/>
            <person name="Leese F."/>
            <person name="Lindquist E."/>
            <person name="Lobanov A."/>
            <person name="Lomsadze A."/>
            <person name="Malik S.B."/>
            <person name="Marsh M.E."/>
            <person name="Mackinder L."/>
            <person name="Mock T."/>
            <person name="Mueller-Roeber B."/>
            <person name="Pagarete A."/>
            <person name="Parker M."/>
            <person name="Probert I."/>
            <person name="Quesneville H."/>
            <person name="Raines C."/>
            <person name="Rensing S.A."/>
            <person name="Riano-Pachon D.M."/>
            <person name="Richier S."/>
            <person name="Rokitta S."/>
            <person name="Shiraiwa Y."/>
            <person name="Soanes D.M."/>
            <person name="van der Giezen M."/>
            <person name="Wahlund T.M."/>
            <person name="Williams B."/>
            <person name="Wilson W."/>
            <person name="Wolfe G."/>
            <person name="Wurch L.L."/>
        </authorList>
    </citation>
    <scope>NUCLEOTIDE SEQUENCE</scope>
</reference>
<dbReference type="GO" id="GO:0009067">
    <property type="term" value="P:aspartate family amino acid biosynthetic process"/>
    <property type="evidence" value="ECO:0007669"/>
    <property type="project" value="InterPro"/>
</dbReference>
<dbReference type="SUPFAM" id="SSF55021">
    <property type="entry name" value="ACT-like"/>
    <property type="match status" value="1"/>
</dbReference>
<dbReference type="PANTHER" id="PTHR43070:SF5">
    <property type="entry name" value="HOMOSERINE DEHYDROGENASE"/>
    <property type="match status" value="1"/>
</dbReference>
<keyword evidence="2" id="KW-0547">Nucleotide-binding</keyword>
<dbReference type="Gene3D" id="3.30.2130.10">
    <property type="entry name" value="VC0802-like"/>
    <property type="match status" value="1"/>
</dbReference>
<dbReference type="HOGENOM" id="CLU_978054_0_0_1"/>
<keyword evidence="3" id="KW-0418">Kinase</keyword>
<dbReference type="STRING" id="2903.R1EHM6"/>
<evidence type="ECO:0000256" key="1">
    <source>
        <dbReference type="ARBA" id="ARBA00013059"/>
    </source>
</evidence>
<dbReference type="InterPro" id="IPR045865">
    <property type="entry name" value="ACT-like_dom_sf"/>
</dbReference>
<dbReference type="GO" id="GO:0004072">
    <property type="term" value="F:aspartate kinase activity"/>
    <property type="evidence" value="ECO:0007669"/>
    <property type="project" value="UniProtKB-EC"/>
</dbReference>
<feature type="domain" description="ACT" evidence="7">
    <location>
        <begin position="246"/>
        <end position="285"/>
    </location>
</feature>
<dbReference type="PaxDb" id="2903-EOD26205"/>
<dbReference type="InterPro" id="IPR042199">
    <property type="entry name" value="AsparK_Bifunc_asparK/hSer_DH"/>
</dbReference>
<evidence type="ECO:0000256" key="4">
    <source>
        <dbReference type="ARBA" id="ARBA00022840"/>
    </source>
</evidence>
<dbReference type="AlphaFoldDB" id="A0A0D3JRS0"/>
<dbReference type="SUPFAM" id="SSF53633">
    <property type="entry name" value="Carbamate kinase-like"/>
    <property type="match status" value="1"/>
</dbReference>
<organism evidence="8 9">
    <name type="scientific">Emiliania huxleyi (strain CCMP1516)</name>
    <dbReference type="NCBI Taxonomy" id="280463"/>
    <lineage>
        <taxon>Eukaryota</taxon>
        <taxon>Haptista</taxon>
        <taxon>Haptophyta</taxon>
        <taxon>Prymnesiophyceae</taxon>
        <taxon>Isochrysidales</taxon>
        <taxon>Noelaerhabdaceae</taxon>
        <taxon>Emiliania</taxon>
    </lineage>
</organism>
<protein>
    <recommendedName>
        <fullName evidence="1">aspartate kinase</fullName>
        <ecNumber evidence="1">2.7.2.4</ecNumber>
    </recommendedName>
</protein>
<evidence type="ECO:0000256" key="2">
    <source>
        <dbReference type="ARBA" id="ARBA00022741"/>
    </source>
</evidence>
<keyword evidence="9" id="KW-1185">Reference proteome</keyword>
<dbReference type="InterPro" id="IPR002912">
    <property type="entry name" value="ACT_dom"/>
</dbReference>
<dbReference type="InterPro" id="IPR036393">
    <property type="entry name" value="AceGlu_kinase-like_sf"/>
</dbReference>
<keyword evidence="6" id="KW-0732">Signal</keyword>
<proteinExistence type="predicted"/>
<evidence type="ECO:0000313" key="9">
    <source>
        <dbReference type="Proteomes" id="UP000013827"/>
    </source>
</evidence>
<dbReference type="PANTHER" id="PTHR43070">
    <property type="match status" value="1"/>
</dbReference>
<keyword evidence="5" id="KW-0521">NADP</keyword>
<evidence type="ECO:0000256" key="5">
    <source>
        <dbReference type="ARBA" id="ARBA00022857"/>
    </source>
</evidence>
<evidence type="ECO:0000259" key="7">
    <source>
        <dbReference type="PROSITE" id="PS51671"/>
    </source>
</evidence>
<sequence>MMLLPLIPLAWSAARSPAVATPSWTAARSPPVASPARRHGAAAAMVATPISSSDIPAAALFLEKPSTVPWEVHKFGGASLATAELYKQCADLLVAESRRPLADGAASAAPTMAIVSARGGVTDKLIAVVETSKSDLPKAVQLLEAVAAEQVAVAREISSPDAAAAVERAINADVRSISATLQAFAMLKSVPTQALEVVSGYGEGVTSVDSVAILNVQGTGLMPSVEVASADSSICLGIQESDADRALEAGMAFRPGTGATFTKAMATAGVNIRAIAQGSSERQIR</sequence>
<dbReference type="GO" id="GO:0005524">
    <property type="term" value="F:ATP binding"/>
    <property type="evidence" value="ECO:0007669"/>
    <property type="project" value="UniProtKB-KW"/>
</dbReference>
<dbReference type="Proteomes" id="UP000013827">
    <property type="component" value="Unassembled WGS sequence"/>
</dbReference>
<evidence type="ECO:0000313" key="8">
    <source>
        <dbReference type="EnsemblProtists" id="EOD26205"/>
    </source>
</evidence>